<dbReference type="Pfam" id="PF01849">
    <property type="entry name" value="NAC"/>
    <property type="match status" value="1"/>
</dbReference>
<reference evidence="7 8" key="1">
    <citation type="submission" date="2019-08" db="EMBL/GenBank/DDBJ databases">
        <authorList>
            <person name="Vazquez-Campos X."/>
        </authorList>
    </citation>
    <scope>NUCLEOTIDE SEQUENCE [LARGE SCALE GENOMIC DNA]</scope>
    <source>
        <strain evidence="7">LFW-283_2</strain>
    </source>
</reference>
<dbReference type="InterPro" id="IPR038187">
    <property type="entry name" value="NAC_A/B_dom_sf"/>
</dbReference>
<dbReference type="InterPro" id="IPR002715">
    <property type="entry name" value="Nas_poly-pep-assoc_cplx_dom"/>
</dbReference>
<evidence type="ECO:0000256" key="5">
    <source>
        <dbReference type="NCBIfam" id="TIGR00264"/>
    </source>
</evidence>
<gene>
    <name evidence="4 7" type="primary">nac</name>
    <name evidence="7" type="ORF">LFW2832_01119</name>
</gene>
<keyword evidence="2 4" id="KW-0694">RNA-binding</keyword>
<name>A0A5E4LS94_9ARCH</name>
<keyword evidence="1 4" id="KW-0813">Transport</keyword>
<dbReference type="AlphaFoldDB" id="A0A5E4LS94"/>
<organism evidence="7 8">
    <name type="scientific">Candidatus Bilamarchaeum dharawalense</name>
    <dbReference type="NCBI Taxonomy" id="2885759"/>
    <lineage>
        <taxon>Archaea</taxon>
        <taxon>Candidatus Micrarchaeota</taxon>
        <taxon>Candidatus Micrarchaeia</taxon>
        <taxon>Candidatus Anstonellales</taxon>
        <taxon>Candidatus Bilamarchaeaceae</taxon>
        <taxon>Candidatus Bilamarchaeum</taxon>
    </lineage>
</organism>
<evidence type="ECO:0000313" key="7">
    <source>
        <dbReference type="EMBL" id="VVC04800.1"/>
    </source>
</evidence>
<dbReference type="Proteomes" id="UP000789941">
    <property type="component" value="Unassembled WGS sequence"/>
</dbReference>
<comment type="subunit">
    <text evidence="4">Homodimer. Interacts with the ribosome. Binds ribosomal RNA.</text>
</comment>
<comment type="caution">
    <text evidence="7">The sequence shown here is derived from an EMBL/GenBank/DDBJ whole genome shotgun (WGS) entry which is preliminary data.</text>
</comment>
<sequence length="115" mass="12334">MGAGFDMMPGGLDPKKMQAMMKQMGIKSEDIQSSKVTIETSSGAIIIENPQVVQITMQGQKSFQISGTVRTEEKTSSDDIKMVMEQTGCSEDAAKDALEKSKGDIAEAILSLGKE</sequence>
<evidence type="ECO:0000256" key="4">
    <source>
        <dbReference type="HAMAP-Rule" id="MF_00814"/>
    </source>
</evidence>
<dbReference type="CDD" id="cd14359">
    <property type="entry name" value="UBA_AeNAC"/>
    <property type="match status" value="1"/>
</dbReference>
<dbReference type="SUPFAM" id="SSF46934">
    <property type="entry name" value="UBA-like"/>
    <property type="match status" value="1"/>
</dbReference>
<comment type="similarity">
    <text evidence="4">Belongs to the NAC-alpha family.</text>
</comment>
<dbReference type="SMART" id="SM01407">
    <property type="entry name" value="NAC"/>
    <property type="match status" value="1"/>
</dbReference>
<keyword evidence="3 4" id="KW-0653">Protein transport</keyword>
<dbReference type="GO" id="GO:0015031">
    <property type="term" value="P:protein transport"/>
    <property type="evidence" value="ECO:0007669"/>
    <property type="project" value="UniProtKB-UniRule"/>
</dbReference>
<dbReference type="GO" id="GO:0003723">
    <property type="term" value="F:RNA binding"/>
    <property type="evidence" value="ECO:0007669"/>
    <property type="project" value="UniProtKB-UniRule"/>
</dbReference>
<accession>A0A5E4LS94</accession>
<evidence type="ECO:0000256" key="2">
    <source>
        <dbReference type="ARBA" id="ARBA00022884"/>
    </source>
</evidence>
<protein>
    <recommendedName>
        <fullName evidence="4 5">Nascent polypeptide-associated complex protein</fullName>
    </recommendedName>
</protein>
<dbReference type="PROSITE" id="PS51151">
    <property type="entry name" value="NAC_AB"/>
    <property type="match status" value="1"/>
</dbReference>
<evidence type="ECO:0000313" key="8">
    <source>
        <dbReference type="Proteomes" id="UP000789941"/>
    </source>
</evidence>
<dbReference type="EMBL" id="CABMJJ010000011">
    <property type="protein sequence ID" value="VVC04800.1"/>
    <property type="molecule type" value="Genomic_DNA"/>
</dbReference>
<dbReference type="Gene3D" id="1.10.8.10">
    <property type="entry name" value="DNA helicase RuvA subunit, C-terminal domain"/>
    <property type="match status" value="1"/>
</dbReference>
<evidence type="ECO:0000259" key="6">
    <source>
        <dbReference type="PROSITE" id="PS51151"/>
    </source>
</evidence>
<dbReference type="InterPro" id="IPR005231">
    <property type="entry name" value="NAC_arc"/>
</dbReference>
<evidence type="ECO:0000256" key="1">
    <source>
        <dbReference type="ARBA" id="ARBA00022448"/>
    </source>
</evidence>
<dbReference type="Gene3D" id="2.20.70.30">
    <property type="entry name" value="Nascent polypeptide-associated complex domain"/>
    <property type="match status" value="1"/>
</dbReference>
<comment type="function">
    <text evidence="4">Contacts the emerging nascent chain on the ribosome.</text>
</comment>
<proteinExistence type="inferred from homology"/>
<dbReference type="InterPro" id="IPR009060">
    <property type="entry name" value="UBA-like_sf"/>
</dbReference>
<dbReference type="HAMAP" id="MF_00814">
    <property type="entry name" value="NAC_arch"/>
    <property type="match status" value="1"/>
</dbReference>
<feature type="domain" description="NAC-A/B" evidence="6">
    <location>
        <begin position="11"/>
        <end position="78"/>
    </location>
</feature>
<dbReference type="NCBIfam" id="TIGR00264">
    <property type="entry name" value="archaeal-type nascent polypeptide-associated complex protein"/>
    <property type="match status" value="1"/>
</dbReference>
<evidence type="ECO:0000256" key="3">
    <source>
        <dbReference type="ARBA" id="ARBA00022927"/>
    </source>
</evidence>